<gene>
    <name evidence="2" type="primary">LOC104247963</name>
</gene>
<proteinExistence type="predicted"/>
<name>A0A1U7YUG4_NICSY</name>
<organism evidence="1 2">
    <name type="scientific">Nicotiana sylvestris</name>
    <name type="common">Wood tobacco</name>
    <name type="synonym">South American tobacco</name>
    <dbReference type="NCBI Taxonomy" id="4096"/>
    <lineage>
        <taxon>Eukaryota</taxon>
        <taxon>Viridiplantae</taxon>
        <taxon>Streptophyta</taxon>
        <taxon>Embryophyta</taxon>
        <taxon>Tracheophyta</taxon>
        <taxon>Spermatophyta</taxon>
        <taxon>Magnoliopsida</taxon>
        <taxon>eudicotyledons</taxon>
        <taxon>Gunneridae</taxon>
        <taxon>Pentapetalae</taxon>
        <taxon>asterids</taxon>
        <taxon>lamiids</taxon>
        <taxon>Solanales</taxon>
        <taxon>Solanaceae</taxon>
        <taxon>Nicotianoideae</taxon>
        <taxon>Nicotianeae</taxon>
        <taxon>Nicotiana</taxon>
    </lineage>
</organism>
<feature type="non-terminal residue" evidence="2">
    <location>
        <position position="1"/>
    </location>
</feature>
<dbReference type="AlphaFoldDB" id="A0A1U7YUG4"/>
<protein>
    <submittedName>
        <fullName evidence="2">Uncharacterized protein LOC104247963</fullName>
    </submittedName>
</protein>
<dbReference type="Proteomes" id="UP000189701">
    <property type="component" value="Unplaced"/>
</dbReference>
<accession>A0A1U7YUG4</accession>
<reference evidence="2" key="2">
    <citation type="submission" date="2025-08" db="UniProtKB">
        <authorList>
            <consortium name="RefSeq"/>
        </authorList>
    </citation>
    <scope>IDENTIFICATION</scope>
    <source>
        <tissue evidence="2">Leaf</tissue>
    </source>
</reference>
<dbReference type="RefSeq" id="XP_009802430.1">
    <property type="nucleotide sequence ID" value="XM_009804128.1"/>
</dbReference>
<sequence length="65" mass="7555">HLNLFYVFASYKYKLKLHVDEQLKLKANLLLVISLSDDLVKFCLKLILSNFFQLELNHCSGSILV</sequence>
<keyword evidence="1" id="KW-1185">Reference proteome</keyword>
<evidence type="ECO:0000313" key="2">
    <source>
        <dbReference type="RefSeq" id="XP_009802430.1"/>
    </source>
</evidence>
<evidence type="ECO:0000313" key="1">
    <source>
        <dbReference type="Proteomes" id="UP000189701"/>
    </source>
</evidence>
<reference evidence="1" key="1">
    <citation type="journal article" date="2013" name="Genome Biol.">
        <title>Reference genomes and transcriptomes of Nicotiana sylvestris and Nicotiana tomentosiformis.</title>
        <authorList>
            <person name="Sierro N."/>
            <person name="Battey J.N."/>
            <person name="Ouadi S."/>
            <person name="Bovet L."/>
            <person name="Goepfert S."/>
            <person name="Bakaher N."/>
            <person name="Peitsch M.C."/>
            <person name="Ivanov N.V."/>
        </authorList>
    </citation>
    <scope>NUCLEOTIDE SEQUENCE [LARGE SCALE GENOMIC DNA]</scope>
</reference>